<dbReference type="Proteomes" id="UP001589568">
    <property type="component" value="Unassembled WGS sequence"/>
</dbReference>
<dbReference type="RefSeq" id="WP_379484688.1">
    <property type="nucleotide sequence ID" value="NZ_JBHMCF010000041.1"/>
</dbReference>
<comment type="caution">
    <text evidence="2">The sequence shown here is derived from an EMBL/GenBank/DDBJ whole genome shotgun (WGS) entry which is preliminary data.</text>
</comment>
<feature type="transmembrane region" description="Helical" evidence="1">
    <location>
        <begin position="6"/>
        <end position="24"/>
    </location>
</feature>
<evidence type="ECO:0000313" key="3">
    <source>
        <dbReference type="Proteomes" id="UP001589568"/>
    </source>
</evidence>
<dbReference type="EMBL" id="JBHMCF010000041">
    <property type="protein sequence ID" value="MFB9475266.1"/>
    <property type="molecule type" value="Genomic_DNA"/>
</dbReference>
<protein>
    <recommendedName>
        <fullName evidence="4">DUF2550 family protein</fullName>
    </recommendedName>
</protein>
<keyword evidence="1" id="KW-0812">Transmembrane</keyword>
<evidence type="ECO:0008006" key="4">
    <source>
        <dbReference type="Google" id="ProtNLM"/>
    </source>
</evidence>
<keyword evidence="1" id="KW-1133">Transmembrane helix</keyword>
<proteinExistence type="predicted"/>
<reference evidence="2 3" key="1">
    <citation type="submission" date="2024-09" db="EMBL/GenBank/DDBJ databases">
        <authorList>
            <person name="Sun Q."/>
            <person name="Mori K."/>
        </authorList>
    </citation>
    <scope>NUCLEOTIDE SEQUENCE [LARGE SCALE GENOMIC DNA]</scope>
    <source>
        <strain evidence="2 3">JCM 3324</strain>
    </source>
</reference>
<evidence type="ECO:0000256" key="1">
    <source>
        <dbReference type="SAM" id="Phobius"/>
    </source>
</evidence>
<organism evidence="2 3">
    <name type="scientific">Nonomuraea salmonea</name>
    <dbReference type="NCBI Taxonomy" id="46181"/>
    <lineage>
        <taxon>Bacteria</taxon>
        <taxon>Bacillati</taxon>
        <taxon>Actinomycetota</taxon>
        <taxon>Actinomycetes</taxon>
        <taxon>Streptosporangiales</taxon>
        <taxon>Streptosporangiaceae</taxon>
        <taxon>Nonomuraea</taxon>
    </lineage>
</organism>
<evidence type="ECO:0000313" key="2">
    <source>
        <dbReference type="EMBL" id="MFB9475266.1"/>
    </source>
</evidence>
<gene>
    <name evidence="2" type="ORF">ACFFR3_37755</name>
</gene>
<name>A0ABV5NYK1_9ACTN</name>
<keyword evidence="1" id="KW-0472">Membrane</keyword>
<accession>A0ABV5NYK1</accession>
<sequence>MVTIISVVTAQAGALLALWLRLRWQLRHARVQGRHLVRLPEVAAGEGRLQLVEKHGKSHHVTINLTFSTRADAAP</sequence>
<keyword evidence="3" id="KW-1185">Reference proteome</keyword>